<evidence type="ECO:0000313" key="2">
    <source>
        <dbReference type="EMBL" id="AXG78424.1"/>
    </source>
</evidence>
<dbReference type="EMBL" id="CP031194">
    <property type="protein sequence ID" value="AXG78424.1"/>
    <property type="molecule type" value="Genomic_DNA"/>
</dbReference>
<dbReference type="Proteomes" id="UP000253868">
    <property type="component" value="Chromosome"/>
</dbReference>
<reference evidence="3" key="1">
    <citation type="submission" date="2018-07" db="EMBL/GenBank/DDBJ databases">
        <authorList>
            <person name="Zhao J."/>
        </authorList>
    </citation>
    <scope>NUCLEOTIDE SEQUENCE [LARGE SCALE GENOMIC DNA]</scope>
    <source>
        <strain evidence="3">GSSD-12</strain>
    </source>
</reference>
<feature type="region of interest" description="Disordered" evidence="1">
    <location>
        <begin position="1"/>
        <end position="21"/>
    </location>
</feature>
<gene>
    <name evidence="2" type="ORF">DVK44_12675</name>
</gene>
<proteinExistence type="predicted"/>
<dbReference type="AlphaFoldDB" id="A0A345HP00"/>
<organism evidence="2 3">
    <name type="scientific">Streptomyces paludis</name>
    <dbReference type="NCBI Taxonomy" id="2282738"/>
    <lineage>
        <taxon>Bacteria</taxon>
        <taxon>Bacillati</taxon>
        <taxon>Actinomycetota</taxon>
        <taxon>Actinomycetes</taxon>
        <taxon>Kitasatosporales</taxon>
        <taxon>Streptomycetaceae</taxon>
        <taxon>Streptomyces</taxon>
    </lineage>
</organism>
<dbReference type="AntiFam" id="ANF00057">
    <property type="entry name" value="Translation of E. coli type CRISPR repeat"/>
</dbReference>
<dbReference type="OrthoDB" id="3432450at2"/>
<evidence type="ECO:0000313" key="3">
    <source>
        <dbReference type="Proteomes" id="UP000253868"/>
    </source>
</evidence>
<name>A0A345HP00_9ACTN</name>
<evidence type="ECO:0000256" key="1">
    <source>
        <dbReference type="SAM" id="MobiDB-lite"/>
    </source>
</evidence>
<sequence length="113" mass="12149">MCSPRVRGWSAPAARRSRQAGVLPARAGVVRRRRPLFRWRPCAPRACGGGPSATWLSDVDGECSPRVRGWSQVEGGQGPPGLVLPARAGWSSGRDHERDVALVLPARAGMVRT</sequence>
<keyword evidence="3" id="KW-1185">Reference proteome</keyword>
<protein>
    <submittedName>
        <fullName evidence="2">Uncharacterized protein</fullName>
    </submittedName>
</protein>
<dbReference type="KEGG" id="spad:DVK44_12675"/>
<accession>A0A345HP00</accession>